<keyword evidence="2" id="KW-0472">Membrane</keyword>
<keyword evidence="2" id="KW-1133">Transmembrane helix</keyword>
<feature type="region of interest" description="Disordered" evidence="1">
    <location>
        <begin position="238"/>
        <end position="263"/>
    </location>
</feature>
<name>A0A5A5RZ56_MICAE</name>
<evidence type="ECO:0000256" key="2">
    <source>
        <dbReference type="SAM" id="Phobius"/>
    </source>
</evidence>
<evidence type="ECO:0000313" key="3">
    <source>
        <dbReference type="EMBL" id="GCA78521.1"/>
    </source>
</evidence>
<dbReference type="RefSeq" id="WP_149973442.1">
    <property type="nucleotide sequence ID" value="NZ_BHVQ01000004.1"/>
</dbReference>
<feature type="compositionally biased region" description="Pro residues" evidence="1">
    <location>
        <begin position="242"/>
        <end position="263"/>
    </location>
</feature>
<dbReference type="Proteomes" id="UP000324689">
    <property type="component" value="Unassembled WGS sequence"/>
</dbReference>
<organism evidence="3 4">
    <name type="scientific">Microcystis aeruginosa NIES-2521</name>
    <dbReference type="NCBI Taxonomy" id="2303983"/>
    <lineage>
        <taxon>Bacteria</taxon>
        <taxon>Bacillati</taxon>
        <taxon>Cyanobacteriota</taxon>
        <taxon>Cyanophyceae</taxon>
        <taxon>Oscillatoriophycideae</taxon>
        <taxon>Chroococcales</taxon>
        <taxon>Microcystaceae</taxon>
        <taxon>Microcystis</taxon>
    </lineage>
</organism>
<dbReference type="Gene3D" id="3.30.70.60">
    <property type="match status" value="1"/>
</dbReference>
<dbReference type="AlphaFoldDB" id="A0A5A5RZ56"/>
<sequence>MTFTEEFEKLKLEEFEEYPVAFGITFTPRNSGIAAAMLGLLGSLYLLFNWVMPAYNTLQQLQTDAANKQQLVDQQKSRLEFSEFQKIEGQLQQKKAIKQKILSLFAKEKDLSTILLDVSNIFKSRDVKLVSFQPQGLEPVVISDGSLGSEVNKKLKRHTFNVKMEGNYAKTQEVIRDLERLRPLILLNSLNTQMEKEGSTVKVVSTGNNKATIERQGDQPVTTTFLLDVIIPLSAEELAKLAPPPPAEGQPPAKDQPPASPPQ</sequence>
<reference evidence="3 4" key="1">
    <citation type="submission" date="2018-09" db="EMBL/GenBank/DDBJ databases">
        <title>Evolutionary history of phycoerythrin pigmentation in the water bloom-forming cyanobacterium Microcystis aeruginosa.</title>
        <authorList>
            <person name="Tanabe Y."/>
            <person name="Tanabe Y."/>
            <person name="Yamaguchi H."/>
        </authorList>
    </citation>
    <scope>NUCLEOTIDE SEQUENCE [LARGE SCALE GENOMIC DNA]</scope>
    <source>
        <strain evidence="3 4">NIES-2521</strain>
    </source>
</reference>
<proteinExistence type="predicted"/>
<dbReference type="InterPro" id="IPR014717">
    <property type="entry name" value="Transl_elong_EF1B/ribsomal_bS6"/>
</dbReference>
<dbReference type="EMBL" id="BHVQ01000004">
    <property type="protein sequence ID" value="GCA78521.1"/>
    <property type="molecule type" value="Genomic_DNA"/>
</dbReference>
<keyword evidence="2" id="KW-0812">Transmembrane</keyword>
<evidence type="ECO:0000313" key="4">
    <source>
        <dbReference type="Proteomes" id="UP000324689"/>
    </source>
</evidence>
<comment type="caution">
    <text evidence="3">The sequence shown here is derived from an EMBL/GenBank/DDBJ whole genome shotgun (WGS) entry which is preliminary data.</text>
</comment>
<evidence type="ECO:0000256" key="1">
    <source>
        <dbReference type="SAM" id="MobiDB-lite"/>
    </source>
</evidence>
<protein>
    <submittedName>
        <fullName evidence="3">Uncharacterized protein</fullName>
    </submittedName>
</protein>
<gene>
    <name evidence="3" type="ORF">MiTs_00503</name>
</gene>
<feature type="transmembrane region" description="Helical" evidence="2">
    <location>
        <begin position="32"/>
        <end position="52"/>
    </location>
</feature>
<accession>A0A5A5RZ56</accession>